<dbReference type="EMBL" id="QZEW01000080">
    <property type="protein sequence ID" value="RJL08090.1"/>
    <property type="molecule type" value="Genomic_DNA"/>
</dbReference>
<dbReference type="OrthoDB" id="573392at2"/>
<dbReference type="AlphaFoldDB" id="A0A419A3S5"/>
<dbReference type="Proteomes" id="UP000283587">
    <property type="component" value="Unassembled WGS sequence"/>
</dbReference>
<name>A0A419A3S5_9RHOB</name>
<protein>
    <submittedName>
        <fullName evidence="2">(2Fe-2S)-binding protein</fullName>
    </submittedName>
</protein>
<reference evidence="3" key="1">
    <citation type="submission" date="2018-09" db="EMBL/GenBank/DDBJ databases">
        <title>Paracoccus onubensis nov. sp. a moderate halophilic bacterium isolated from Gruta de las Maravillas (Aracena, Spain).</title>
        <authorList>
            <person name="Jurado V."/>
            <person name="Gutierrez-Patricio S."/>
            <person name="Gonzalez-Pimentel J.L."/>
            <person name="Miller A.Z."/>
            <person name="Laiz L."/>
            <person name="Saiz-Jimenez C."/>
        </authorList>
    </citation>
    <scope>NUCLEOTIDE SEQUENCE [LARGE SCALE GENOMIC DNA]</scope>
    <source>
        <strain evidence="3">DSM 26381</strain>
    </source>
</reference>
<dbReference type="GO" id="GO:0016491">
    <property type="term" value="F:oxidoreductase activity"/>
    <property type="evidence" value="ECO:0007669"/>
    <property type="project" value="UniProtKB-KW"/>
</dbReference>
<dbReference type="GO" id="GO:0051536">
    <property type="term" value="F:iron-sulfur cluster binding"/>
    <property type="evidence" value="ECO:0007669"/>
    <property type="project" value="InterPro"/>
</dbReference>
<dbReference type="InterPro" id="IPR042204">
    <property type="entry name" value="2Fe-2S-bd_N"/>
</dbReference>
<organism evidence="2 3">
    <name type="scientific">Paracoccus siganidrum</name>
    <dbReference type="NCBI Taxonomy" id="1276757"/>
    <lineage>
        <taxon>Bacteria</taxon>
        <taxon>Pseudomonadati</taxon>
        <taxon>Pseudomonadota</taxon>
        <taxon>Alphaproteobacteria</taxon>
        <taxon>Rhodobacterales</taxon>
        <taxon>Paracoccaceae</taxon>
        <taxon>Paracoccus</taxon>
    </lineage>
</organism>
<gene>
    <name evidence="2" type="ORF">D3P05_16785</name>
</gene>
<dbReference type="InterPro" id="IPR036010">
    <property type="entry name" value="2Fe-2S_ferredoxin-like_sf"/>
</dbReference>
<keyword evidence="1" id="KW-0560">Oxidoreductase</keyword>
<dbReference type="RefSeq" id="WP_119899753.1">
    <property type="nucleotide sequence ID" value="NZ_QNRC01000063.1"/>
</dbReference>
<dbReference type="SUPFAM" id="SSF54292">
    <property type="entry name" value="2Fe-2S ferredoxin-like"/>
    <property type="match status" value="1"/>
</dbReference>
<comment type="caution">
    <text evidence="2">The sequence shown here is derived from an EMBL/GenBank/DDBJ whole genome shotgun (WGS) entry which is preliminary data.</text>
</comment>
<keyword evidence="3" id="KW-1185">Reference proteome</keyword>
<dbReference type="Pfam" id="PF13510">
    <property type="entry name" value="Fer2_4"/>
    <property type="match status" value="1"/>
</dbReference>
<dbReference type="Gene3D" id="3.10.20.440">
    <property type="entry name" value="2Fe-2S iron-sulphur cluster binding domain, sarcosine oxidase, alpha subunit, N-terminal domain"/>
    <property type="match status" value="1"/>
</dbReference>
<accession>A0A419A3S5</accession>
<evidence type="ECO:0000313" key="3">
    <source>
        <dbReference type="Proteomes" id="UP000283587"/>
    </source>
</evidence>
<sequence>MVRIEFEGETFQVPEGISVAAALLSNGRGAFRTSIVGGAPRAPYCMMGICFECLVEIDGIPARQGCMTPVRNGMIIRRQPGAPSLKALASGGRNEH</sequence>
<evidence type="ECO:0000256" key="1">
    <source>
        <dbReference type="ARBA" id="ARBA00023002"/>
    </source>
</evidence>
<evidence type="ECO:0000313" key="2">
    <source>
        <dbReference type="EMBL" id="RJL08090.1"/>
    </source>
</evidence>
<proteinExistence type="predicted"/>